<reference evidence="6" key="1">
    <citation type="journal article" date="2019" name="Int. J. Syst. Evol. Microbiol.">
        <title>The Global Catalogue of Microorganisms (GCM) 10K type strain sequencing project: providing services to taxonomists for standard genome sequencing and annotation.</title>
        <authorList>
            <consortium name="The Broad Institute Genomics Platform"/>
            <consortium name="The Broad Institute Genome Sequencing Center for Infectious Disease"/>
            <person name="Wu L."/>
            <person name="Ma J."/>
        </authorList>
    </citation>
    <scope>NUCLEOTIDE SEQUENCE [LARGE SCALE GENOMIC DNA]</scope>
    <source>
        <strain evidence="6">JCM 17125</strain>
    </source>
</reference>
<dbReference type="Gene3D" id="2.60.40.10">
    <property type="entry name" value="Immunoglobulins"/>
    <property type="match status" value="1"/>
</dbReference>
<dbReference type="CDD" id="cd00063">
    <property type="entry name" value="FN3"/>
    <property type="match status" value="1"/>
</dbReference>
<feature type="chain" id="PRO_5045511839" description="Fibronectin type-III domain-containing protein" evidence="3">
    <location>
        <begin position="33"/>
        <end position="1109"/>
    </location>
</feature>
<evidence type="ECO:0000313" key="5">
    <source>
        <dbReference type="EMBL" id="GAA3697887.1"/>
    </source>
</evidence>
<dbReference type="InterPro" id="IPR013783">
    <property type="entry name" value="Ig-like_fold"/>
</dbReference>
<proteinExistence type="predicted"/>
<comment type="caution">
    <text evidence="5">The sequence shown here is derived from an EMBL/GenBank/DDBJ whole genome shotgun (WGS) entry which is preliminary data.</text>
</comment>
<feature type="domain" description="Fibronectin type-III" evidence="4">
    <location>
        <begin position="437"/>
        <end position="531"/>
    </location>
</feature>
<sequence length="1109" mass="112312">MSAFSLRARVFVAVAGVVLAAVAGAVASPASAGALATNPAGAATAAVSALPAVSAGSSMPGGVVLVHPARILDTRVGRGAPSGAVAGGQSRSVAVVGVAGVPGTGVGAVLVSITVTGATGAGRVTAYASGEQVPGTSNVNYVAGQTVTNLALVPVGPDGRVALSVSGGTTQLIADVSGWVADGTATDPGAVMPLVPARLLDTRSGVGAPTSRVVGPAVVRLTVAGRGGVPATGASAVLMNVTAVSPTRAGNVSVTPVDSGSASTSALNFTAGRTVSNLVVARLSPTGTVDIRVSSGVTVDLLADAFGSVVAGDPAADGGLVTTAPKRVLDTRGGSPVEPGTAFPLYTPVPSGSAAAVVNVTVVGATGNGFLTVSAPGTGTPKVSQLSYARGSTVAAQVVAPVDDTGWVRLTVAPSSKVHLVVDLAGWVLGPRDTTSVPDRITDATVSTSGSSVALRWTAPDGVNAGYVVRRRVGDTAPSSPYEGVAIGAPFQASFTDARVAPGVTYSYAVFARDPAGNLSEAVPVTGSVPAQSWGGRSALTARQGSPTAVSCPTTTWCMVGDQGGAALSYNGTAWSAKTQVLPQNGDEVRGFSDVSCPSTTFCLGALTIGGYAVYRSGTWTVVSGGPTWYAVDCAGATRCALVGDHEGSARAGFWNGTTVGSMSGPSGFDRLQSVSCPTATLCWAAGTTSSGAVRVMRANGTTWSASTFASGSGYNVVEVSCTSGTFCMVTSTDGSRAWRWNGTSWARVADTTSNLIVNVESLSCSSPSSCQGVGIDGRVARWNGSTWSVTELTRYVTPSMGARNRVIDCASASMCLVIDTKGRFNRWNGSKWGPMTLFDRTFGVLGELTCGSRSRCMVPDSLGSVLTWNGSTWSAPTVISESGSLLSCVSATWCLAVDRQSGTFRRWTGSWGPTTTFDLVNSYSSLACASPTACFVFQGGELRRFNGTSWSSMTTLFANTDGTTTVRAVCPSATSCLAVDTWTGRYARWNGSSWSKPASSGLRAIFDLSCVSASMCMGLGESSTGEAVTARFDGSTWRLTSTPWSPSRLACQSSTRCVATGYDGRSLWMWDGLEWGQTATTIPVAASDVVCRSTWCMATGDGGAAWTS</sequence>
<evidence type="ECO:0000256" key="3">
    <source>
        <dbReference type="SAM" id="SignalP"/>
    </source>
</evidence>
<keyword evidence="1" id="KW-0378">Hydrolase</keyword>
<protein>
    <recommendedName>
        <fullName evidence="4">Fibronectin type-III domain-containing protein</fullName>
    </recommendedName>
</protein>
<dbReference type="InterPro" id="IPR036116">
    <property type="entry name" value="FN3_sf"/>
</dbReference>
<keyword evidence="2" id="KW-0624">Polysaccharide degradation</keyword>
<keyword evidence="2" id="KW-0119">Carbohydrate metabolism</keyword>
<dbReference type="EMBL" id="BAABDC010000002">
    <property type="protein sequence ID" value="GAA3697887.1"/>
    <property type="molecule type" value="Genomic_DNA"/>
</dbReference>
<dbReference type="Pfam" id="PF25833">
    <property type="entry name" value="Fn3_SaeA_3rd"/>
    <property type="match status" value="1"/>
</dbReference>
<dbReference type="InterPro" id="IPR003961">
    <property type="entry name" value="FN3_dom"/>
</dbReference>
<accession>A0ABP7CXC0</accession>
<gene>
    <name evidence="5" type="ORF">GCM10022399_12810</name>
</gene>
<dbReference type="SUPFAM" id="SSF49265">
    <property type="entry name" value="Fibronectin type III"/>
    <property type="match status" value="1"/>
</dbReference>
<evidence type="ECO:0000256" key="2">
    <source>
        <dbReference type="ARBA" id="ARBA00023326"/>
    </source>
</evidence>
<name>A0ABP7CXC0_9MICO</name>
<dbReference type="PROSITE" id="PS50853">
    <property type="entry name" value="FN3"/>
    <property type="match status" value="1"/>
</dbReference>
<dbReference type="Proteomes" id="UP001501468">
    <property type="component" value="Unassembled WGS sequence"/>
</dbReference>
<organism evidence="5 6">
    <name type="scientific">Terrabacter ginsenosidimutans</name>
    <dbReference type="NCBI Taxonomy" id="490575"/>
    <lineage>
        <taxon>Bacteria</taxon>
        <taxon>Bacillati</taxon>
        <taxon>Actinomycetota</taxon>
        <taxon>Actinomycetes</taxon>
        <taxon>Micrococcales</taxon>
        <taxon>Intrasporangiaceae</taxon>
        <taxon>Terrabacter</taxon>
    </lineage>
</organism>
<evidence type="ECO:0000259" key="4">
    <source>
        <dbReference type="PROSITE" id="PS50853"/>
    </source>
</evidence>
<keyword evidence="6" id="KW-1185">Reference proteome</keyword>
<keyword evidence="3" id="KW-0732">Signal</keyword>
<keyword evidence="1" id="KW-0326">Glycosidase</keyword>
<evidence type="ECO:0000313" key="6">
    <source>
        <dbReference type="Proteomes" id="UP001501468"/>
    </source>
</evidence>
<dbReference type="InterPro" id="IPR058692">
    <property type="entry name" value="Fn3_SaeA_2nd"/>
</dbReference>
<feature type="signal peptide" evidence="3">
    <location>
        <begin position="1"/>
        <end position="32"/>
    </location>
</feature>
<evidence type="ECO:0000256" key="1">
    <source>
        <dbReference type="ARBA" id="ARBA00023295"/>
    </source>
</evidence>
<dbReference type="RefSeq" id="WP_344943247.1">
    <property type="nucleotide sequence ID" value="NZ_BAABDC010000002.1"/>
</dbReference>